<proteinExistence type="predicted"/>
<dbReference type="InterPro" id="IPR014867">
    <property type="entry name" value="Spore_coat_CotH_CotH2/3/7"/>
</dbReference>
<dbReference type="Pfam" id="PF08757">
    <property type="entry name" value="CotH"/>
    <property type="match status" value="1"/>
</dbReference>
<dbReference type="PANTHER" id="PTHR40050:SF1">
    <property type="entry name" value="INNER SPORE COAT PROTEIN H"/>
    <property type="match status" value="1"/>
</dbReference>
<dbReference type="Proteomes" id="UP000585050">
    <property type="component" value="Unassembled WGS sequence"/>
</dbReference>
<organism evidence="1 2">
    <name type="scientific">Flammeovirga agarivorans</name>
    <dbReference type="NCBI Taxonomy" id="2726742"/>
    <lineage>
        <taxon>Bacteria</taxon>
        <taxon>Pseudomonadati</taxon>
        <taxon>Bacteroidota</taxon>
        <taxon>Cytophagia</taxon>
        <taxon>Cytophagales</taxon>
        <taxon>Flammeovirgaceae</taxon>
        <taxon>Flammeovirga</taxon>
    </lineage>
</organism>
<keyword evidence="2" id="KW-1185">Reference proteome</keyword>
<evidence type="ECO:0000313" key="2">
    <source>
        <dbReference type="Proteomes" id="UP000585050"/>
    </source>
</evidence>
<dbReference type="PANTHER" id="PTHR40050">
    <property type="entry name" value="INNER SPORE COAT PROTEIN H"/>
    <property type="match status" value="1"/>
</dbReference>
<sequence length="506" mass="58757">MKKFVLTILLIYITILSYAQCTVGHECSFFHPDEVSRIDITLDSAELQQLLAVGNEEKQLRFFGSMTFESKTIKDTISSICVGLSGKDTRYSLKKSFEIAFGKKSICHLQGLKLESNSGDPTLSRSKLMYQLMSNEGIPAPRSAHTLLFINGEYHGVYLMSELIDSSFLTHHFKSNEGILYMGNYGADLTNDPNSYLDEKTYPLCQGKDFHREHLQSFLDSINLLHHKELIHYVETHFEVEQFVKALAIEILCGHWDGYAFNKDNFFLYFDDKTGKWSYIPYQFDHTFGINLISDQYDWASRDINQWGEPYEARVLVNKILDQPKYRNLFNRFIEEFVLRTFNISTLSPYLNKQREMLLPFVENDYQYSLDHGWTTFDFINSFENSVGNHIDYGLKEFILQRSRTALKQVISSDPKQLSHWVETVKFYPDPKKNVVMMKMKDVSYKSCMVSVQNKEGQTVKRFVYPPSESIKVEYDKFSEGTYILSAEIENKQGSWVGLPQVIINN</sequence>
<evidence type="ECO:0008006" key="3">
    <source>
        <dbReference type="Google" id="ProtNLM"/>
    </source>
</evidence>
<dbReference type="RefSeq" id="WP_168880805.1">
    <property type="nucleotide sequence ID" value="NZ_JABAIL010000001.1"/>
</dbReference>
<comment type="caution">
    <text evidence="1">The sequence shown here is derived from an EMBL/GenBank/DDBJ whole genome shotgun (WGS) entry which is preliminary data.</text>
</comment>
<gene>
    <name evidence="1" type="ORF">HGP29_02875</name>
</gene>
<name>A0A7X8SHC3_9BACT</name>
<accession>A0A7X8SHC3</accession>
<evidence type="ECO:0000313" key="1">
    <source>
        <dbReference type="EMBL" id="NLR90128.1"/>
    </source>
</evidence>
<reference evidence="1 2" key="1">
    <citation type="submission" date="2020-04" db="EMBL/GenBank/DDBJ databases">
        <title>Flammeovirga sp. SR4, a novel species isolated from seawater.</title>
        <authorList>
            <person name="Wang X."/>
        </authorList>
    </citation>
    <scope>NUCLEOTIDE SEQUENCE [LARGE SCALE GENOMIC DNA]</scope>
    <source>
        <strain evidence="1 2">SR4</strain>
    </source>
</reference>
<dbReference type="EMBL" id="JABAIL010000001">
    <property type="protein sequence ID" value="NLR90128.1"/>
    <property type="molecule type" value="Genomic_DNA"/>
</dbReference>
<protein>
    <recommendedName>
        <fullName evidence="3">CotH protein</fullName>
    </recommendedName>
</protein>
<dbReference type="AlphaFoldDB" id="A0A7X8SHC3"/>